<protein>
    <recommendedName>
        <fullName evidence="3">TnsA endonuclease N-terminal domain-containing protein</fullName>
    </recommendedName>
</protein>
<evidence type="ECO:0008006" key="3">
    <source>
        <dbReference type="Google" id="ProtNLM"/>
    </source>
</evidence>
<sequence length="285" mass="32122">MTRVRQLIRFMKELESGHDRTQIPLPSETVFLKPDNPLISGRIRPFPIDVHDEDENFADLVSLPWLWMPTEEPTPSRWYPARTKGHSRGTITNPKTRSAITYASTYEMNLAYMLCASKHVAKVEDQPEAIIVPRDDGDKQHTVDYRVTMTGNGYRIVVGVRPSWQLDKDDLRHTIERINSGSLAGFADEAIILTEREITNDRGWNAKSILRALKGSVANDSARLANHASKFHGTVSLRTLTSIFDDSAAAWNAVWCLIHDEILLPARPDIKLVDAPFVAFNHNAA</sequence>
<gene>
    <name evidence="1" type="ORF">EEQ99_30640</name>
</gene>
<reference evidence="1 2" key="1">
    <citation type="journal article" date="2015" name="Int. J. Syst. Evol. Microbiol.">
        <title>Rhizobium anhuiense sp. nov., isolated from effective nodules of Vicia faba and Pisum sativum.</title>
        <authorList>
            <person name="Zhang Y.J."/>
            <person name="Zheng W.T."/>
            <person name="Everall I."/>
            <person name="Young J.P."/>
            <person name="Zhang X.X."/>
            <person name="Tian C.F."/>
            <person name="Sui X.H."/>
            <person name="Wang E.T."/>
            <person name="Chen W.X."/>
        </authorList>
    </citation>
    <scope>NUCLEOTIDE SEQUENCE [LARGE SCALE GENOMIC DNA]</scope>
    <source>
        <strain evidence="1 2">CCBAU 23252</strain>
    </source>
</reference>
<dbReference type="Proteomes" id="UP000273611">
    <property type="component" value="Unassembled WGS sequence"/>
</dbReference>
<accession>A0A432NAB3</accession>
<dbReference type="AlphaFoldDB" id="A0A432NAB3"/>
<evidence type="ECO:0000313" key="1">
    <source>
        <dbReference type="EMBL" id="RUL96486.1"/>
    </source>
</evidence>
<comment type="caution">
    <text evidence="1">The sequence shown here is derived from an EMBL/GenBank/DDBJ whole genome shotgun (WGS) entry which is preliminary data.</text>
</comment>
<dbReference type="RefSeq" id="WP_127431639.1">
    <property type="nucleotide sequence ID" value="NZ_BMFI01000019.1"/>
</dbReference>
<proteinExistence type="predicted"/>
<organism evidence="1 2">
    <name type="scientific">Rhizobium anhuiense</name>
    <dbReference type="NCBI Taxonomy" id="1184720"/>
    <lineage>
        <taxon>Bacteria</taxon>
        <taxon>Pseudomonadati</taxon>
        <taxon>Pseudomonadota</taxon>
        <taxon>Alphaproteobacteria</taxon>
        <taxon>Hyphomicrobiales</taxon>
        <taxon>Rhizobiaceae</taxon>
        <taxon>Rhizobium/Agrobacterium group</taxon>
        <taxon>Rhizobium</taxon>
    </lineage>
</organism>
<name>A0A432NAB3_9HYPH</name>
<dbReference type="EMBL" id="RIBW01000022">
    <property type="protein sequence ID" value="RUL96486.1"/>
    <property type="molecule type" value="Genomic_DNA"/>
</dbReference>
<evidence type="ECO:0000313" key="2">
    <source>
        <dbReference type="Proteomes" id="UP000273611"/>
    </source>
</evidence>